<evidence type="ECO:0000256" key="3">
    <source>
        <dbReference type="ARBA" id="ARBA00022553"/>
    </source>
</evidence>
<gene>
    <name evidence="12" type="ORF">ECE50_008005</name>
</gene>
<evidence type="ECO:0000256" key="5">
    <source>
        <dbReference type="ARBA" id="ARBA00022741"/>
    </source>
</evidence>
<dbReference type="Gene3D" id="1.20.5.1930">
    <property type="match status" value="1"/>
</dbReference>
<feature type="signal peptide" evidence="10">
    <location>
        <begin position="1"/>
        <end position="23"/>
    </location>
</feature>
<accession>A0A9Q5D2D4</accession>
<dbReference type="InterPro" id="IPR011712">
    <property type="entry name" value="Sig_transdc_His_kin_sub3_dim/P"/>
</dbReference>
<evidence type="ECO:0000256" key="10">
    <source>
        <dbReference type="SAM" id="SignalP"/>
    </source>
</evidence>
<keyword evidence="3" id="KW-0597">Phosphoprotein</keyword>
<dbReference type="PANTHER" id="PTHR24421">
    <property type="entry name" value="NITRATE/NITRITE SENSOR PROTEIN NARX-RELATED"/>
    <property type="match status" value="1"/>
</dbReference>
<dbReference type="SUPFAM" id="SSF82171">
    <property type="entry name" value="DPP6 N-terminal domain-like"/>
    <property type="match status" value="1"/>
</dbReference>
<keyword evidence="5" id="KW-0547">Nucleotide-binding</keyword>
<proteinExistence type="predicted"/>
<evidence type="ECO:0000256" key="9">
    <source>
        <dbReference type="SAM" id="Phobius"/>
    </source>
</evidence>
<keyword evidence="4" id="KW-0808">Transferase</keyword>
<evidence type="ECO:0000256" key="1">
    <source>
        <dbReference type="ARBA" id="ARBA00000085"/>
    </source>
</evidence>
<dbReference type="GO" id="GO:0046983">
    <property type="term" value="F:protein dimerization activity"/>
    <property type="evidence" value="ECO:0007669"/>
    <property type="project" value="InterPro"/>
</dbReference>
<dbReference type="InterPro" id="IPR036890">
    <property type="entry name" value="HATPase_C_sf"/>
</dbReference>
<keyword evidence="6" id="KW-0418">Kinase</keyword>
<dbReference type="Pfam" id="PF07730">
    <property type="entry name" value="HisKA_3"/>
    <property type="match status" value="1"/>
</dbReference>
<comment type="caution">
    <text evidence="12">The sequence shown here is derived from an EMBL/GenBank/DDBJ whole genome shotgun (WGS) entry which is preliminary data.</text>
</comment>
<keyword evidence="13" id="KW-1185">Reference proteome</keyword>
<reference evidence="12" key="1">
    <citation type="submission" date="2020-05" db="EMBL/GenBank/DDBJ databases">
        <title>Chitinophaga laudate sp. nov., isolated from a tropical peat swamp.</title>
        <authorList>
            <person name="Goh C.B.S."/>
            <person name="Lee M.S."/>
            <person name="Parimannan S."/>
            <person name="Pasbakhsh P."/>
            <person name="Yule C.M."/>
            <person name="Rajandas H."/>
            <person name="Loke S."/>
            <person name="Croft L."/>
            <person name="Tan J.B.L."/>
        </authorList>
    </citation>
    <scope>NUCLEOTIDE SEQUENCE</scope>
    <source>
        <strain evidence="12">Mgbs1</strain>
    </source>
</reference>
<dbReference type="OrthoDB" id="9806995at2"/>
<keyword evidence="9" id="KW-0812">Transmembrane</keyword>
<dbReference type="SUPFAM" id="SSF63829">
    <property type="entry name" value="Calcium-dependent phosphotriesterase"/>
    <property type="match status" value="1"/>
</dbReference>
<dbReference type="Gene3D" id="2.130.10.10">
    <property type="entry name" value="YVTN repeat-like/Quinoprotein amine dehydrogenase"/>
    <property type="match status" value="2"/>
</dbReference>
<feature type="chain" id="PRO_5040241169" description="histidine kinase" evidence="10">
    <location>
        <begin position="24"/>
        <end position="988"/>
    </location>
</feature>
<evidence type="ECO:0000313" key="13">
    <source>
        <dbReference type="Proteomes" id="UP000281028"/>
    </source>
</evidence>
<dbReference type="Gene3D" id="2.60.40.10">
    <property type="entry name" value="Immunoglobulins"/>
    <property type="match status" value="1"/>
</dbReference>
<dbReference type="Gene3D" id="3.30.565.10">
    <property type="entry name" value="Histidine kinase-like ATPase, C-terminal domain"/>
    <property type="match status" value="1"/>
</dbReference>
<protein>
    <recommendedName>
        <fullName evidence="2">histidine kinase</fullName>
        <ecNumber evidence="2">2.7.13.3</ecNumber>
    </recommendedName>
</protein>
<keyword evidence="9" id="KW-1133">Transmembrane helix</keyword>
<dbReference type="GO" id="GO:0016020">
    <property type="term" value="C:membrane"/>
    <property type="evidence" value="ECO:0007669"/>
    <property type="project" value="InterPro"/>
</dbReference>
<sequence length="988" mass="110990">MRPMSIIRFLLCLFIMPPAAGYAADGFTFRFIRLPGHVQNTIIHEATADSHGLLWFYNTTGLHRYDGNQVLTFDLVSKPSIHHNSINRLVIDRQDNIWLGTRIGLVKFDTRKWATTVYSPAAGEKNRYANTVIKAISAGSDSSIYLATEDSRLYRVSGKRLQVVMDFKNAAVWPRGDKNITLIAEPLKDQIWVLHNGRLHKIRRNGNGYTKESSYPMPEIAGDITPQTIFHPSGKIVFYAAQSGIYLFDPATGRTTLLPAAVQPDNEKKGRPKLLLLPSGQIAIFYNEQALFLYDINTCRLTASDDNLIENFRHNHVTFMSNQGQKIFFSYDKGIAEVTLQHSPFRNLLQTASHETASHSVRSIYAAAGGSLYISSYKEGFFRLDPDGKKTPISNAFVYRILPWKKDSLLLATEGSGLQWFHTGTQRMQPAAGDTSVLHYATALVRENDSLVWAGTYKGAFLYHSRTGVITTPDIGPVAQQLRDSKVNDILIAGNRRYFATVSGLYVYTPATGFLQRLLPETPADVFNCLQLVNGLLWAGTNGRGLYCIDSAGQIVREYNTRNGLAGNNVYTLAAQGQTIIAGTDQGMSVISEQRREIRSYSRIDNLPADEFNHAAIFVYADRLYMGTLNGITTFTMPELEQYRQSAIQPQVCFTSFATGNRDGLKYDYRLPYRSTPSLTVTPDINFFSLSFGSADQYAALLNYYYRLSASTPWQEIGQKHEISIAGISPGNYTVEVAMRRPGENNIQPVLQIPLTVQPAFYVTWWFRLAVLAATGGLIWLFFRYRMAQLLKEQQLRTQIAGDLHDEIGSTLTRIYYQADMLSMKPDDRHAIQKIADSSKEALGVMSDMVWSIDSRFDTAADLVSRIKDFLRKTEEELDIDCSIKITGNHHARPLSQMIRQNFLQVFKEAVNNAARHAGSPAMTVNIHFAGDMTLEVSNPAAGNTDRIRQYQGGQGIYYMQLRTARMKGRLDIVQEEDTFTLRLTVPL</sequence>
<evidence type="ECO:0000256" key="4">
    <source>
        <dbReference type="ARBA" id="ARBA00022679"/>
    </source>
</evidence>
<evidence type="ECO:0000256" key="7">
    <source>
        <dbReference type="ARBA" id="ARBA00022840"/>
    </source>
</evidence>
<evidence type="ECO:0000256" key="2">
    <source>
        <dbReference type="ARBA" id="ARBA00012438"/>
    </source>
</evidence>
<name>A0A9Q5D2D4_9BACT</name>
<feature type="domain" description="Signal transduction histidine kinase subgroup 3 dimerisation and phosphoacceptor" evidence="11">
    <location>
        <begin position="797"/>
        <end position="851"/>
    </location>
</feature>
<dbReference type="EMBL" id="RIAR02000001">
    <property type="protein sequence ID" value="NSL86769.1"/>
    <property type="molecule type" value="Genomic_DNA"/>
</dbReference>
<dbReference type="PANTHER" id="PTHR24421:SF10">
    <property type="entry name" value="NITRATE_NITRITE SENSOR PROTEIN NARQ"/>
    <property type="match status" value="1"/>
</dbReference>
<keyword evidence="10" id="KW-0732">Signal</keyword>
<dbReference type="InterPro" id="IPR013783">
    <property type="entry name" value="Ig-like_fold"/>
</dbReference>
<dbReference type="InterPro" id="IPR015943">
    <property type="entry name" value="WD40/YVTN_repeat-like_dom_sf"/>
</dbReference>
<dbReference type="GO" id="GO:0000155">
    <property type="term" value="F:phosphorelay sensor kinase activity"/>
    <property type="evidence" value="ECO:0007669"/>
    <property type="project" value="InterPro"/>
</dbReference>
<evidence type="ECO:0000259" key="11">
    <source>
        <dbReference type="Pfam" id="PF07730"/>
    </source>
</evidence>
<dbReference type="Proteomes" id="UP000281028">
    <property type="component" value="Unassembled WGS sequence"/>
</dbReference>
<evidence type="ECO:0000256" key="8">
    <source>
        <dbReference type="ARBA" id="ARBA00023012"/>
    </source>
</evidence>
<organism evidence="12 13">
    <name type="scientific">Chitinophaga solisilvae</name>
    <dbReference type="NCBI Taxonomy" id="1233460"/>
    <lineage>
        <taxon>Bacteria</taxon>
        <taxon>Pseudomonadati</taxon>
        <taxon>Bacteroidota</taxon>
        <taxon>Chitinophagia</taxon>
        <taxon>Chitinophagales</taxon>
        <taxon>Chitinophagaceae</taxon>
        <taxon>Chitinophaga</taxon>
    </lineage>
</organism>
<keyword evidence="9" id="KW-0472">Membrane</keyword>
<dbReference type="SUPFAM" id="SSF55874">
    <property type="entry name" value="ATPase domain of HSP90 chaperone/DNA topoisomerase II/histidine kinase"/>
    <property type="match status" value="1"/>
</dbReference>
<keyword evidence="8" id="KW-0902">Two-component regulatory system</keyword>
<comment type="catalytic activity">
    <reaction evidence="1">
        <text>ATP + protein L-histidine = ADP + protein N-phospho-L-histidine.</text>
        <dbReference type="EC" id="2.7.13.3"/>
    </reaction>
</comment>
<evidence type="ECO:0000256" key="6">
    <source>
        <dbReference type="ARBA" id="ARBA00022777"/>
    </source>
</evidence>
<feature type="transmembrane region" description="Helical" evidence="9">
    <location>
        <begin position="765"/>
        <end position="783"/>
    </location>
</feature>
<evidence type="ECO:0000313" key="12">
    <source>
        <dbReference type="EMBL" id="NSL86769.1"/>
    </source>
</evidence>
<keyword evidence="7" id="KW-0067">ATP-binding</keyword>
<dbReference type="AlphaFoldDB" id="A0A9Q5D2D4"/>
<dbReference type="GO" id="GO:0005524">
    <property type="term" value="F:ATP binding"/>
    <property type="evidence" value="ECO:0007669"/>
    <property type="project" value="UniProtKB-KW"/>
</dbReference>
<dbReference type="EC" id="2.7.13.3" evidence="2"/>
<dbReference type="InterPro" id="IPR050482">
    <property type="entry name" value="Sensor_HK_TwoCompSys"/>
</dbReference>